<dbReference type="GO" id="GO:0015031">
    <property type="term" value="P:protein transport"/>
    <property type="evidence" value="ECO:0007669"/>
    <property type="project" value="UniProtKB-KW"/>
</dbReference>
<dbReference type="STRING" id="1798409.A3I24_00790"/>
<feature type="transmembrane region" description="Helical" evidence="7">
    <location>
        <begin position="6"/>
        <end position="29"/>
    </location>
</feature>
<evidence type="ECO:0000256" key="5">
    <source>
        <dbReference type="ARBA" id="ARBA00023136"/>
    </source>
</evidence>
<evidence type="ECO:0000256" key="4">
    <source>
        <dbReference type="ARBA" id="ARBA00022989"/>
    </source>
</evidence>
<evidence type="ECO:0000313" key="10">
    <source>
        <dbReference type="Proteomes" id="UP000177690"/>
    </source>
</evidence>
<feature type="transmembrane region" description="Helical" evidence="7">
    <location>
        <begin position="136"/>
        <end position="159"/>
    </location>
</feature>
<evidence type="ECO:0000313" key="9">
    <source>
        <dbReference type="EMBL" id="OGY68156.1"/>
    </source>
</evidence>
<keyword evidence="2" id="KW-1003">Cell membrane</keyword>
<dbReference type="GO" id="GO:0005886">
    <property type="term" value="C:plasma membrane"/>
    <property type="evidence" value="ECO:0007669"/>
    <property type="project" value="UniProtKB-SubCell"/>
</dbReference>
<evidence type="ECO:0000256" key="6">
    <source>
        <dbReference type="RuleBase" id="RU004057"/>
    </source>
</evidence>
<evidence type="ECO:0000256" key="1">
    <source>
        <dbReference type="ARBA" id="ARBA00004651"/>
    </source>
</evidence>
<dbReference type="Proteomes" id="UP000177690">
    <property type="component" value="Unassembled WGS sequence"/>
</dbReference>
<feature type="transmembrane region" description="Helical" evidence="7">
    <location>
        <begin position="93"/>
        <end position="115"/>
    </location>
</feature>
<gene>
    <name evidence="9" type="ORF">A3I24_00790</name>
</gene>
<feature type="domain" description="MotA/TolQ/ExbB proton channel" evidence="8">
    <location>
        <begin position="97"/>
        <end position="172"/>
    </location>
</feature>
<keyword evidence="6" id="KW-0813">Transport</keyword>
<dbReference type="Pfam" id="PF01618">
    <property type="entry name" value="MotA_ExbB"/>
    <property type="match status" value="1"/>
</dbReference>
<evidence type="ECO:0000256" key="3">
    <source>
        <dbReference type="ARBA" id="ARBA00022692"/>
    </source>
</evidence>
<accession>A0A1G1ZVL1</accession>
<comment type="caution">
    <text evidence="9">The sequence shown here is derived from an EMBL/GenBank/DDBJ whole genome shotgun (WGS) entry which is preliminary data.</text>
</comment>
<protein>
    <recommendedName>
        <fullName evidence="8">MotA/TolQ/ExbB proton channel domain-containing protein</fullName>
    </recommendedName>
</protein>
<evidence type="ECO:0000259" key="8">
    <source>
        <dbReference type="Pfam" id="PF01618"/>
    </source>
</evidence>
<dbReference type="InterPro" id="IPR002898">
    <property type="entry name" value="MotA_ExbB_proton_chnl"/>
</dbReference>
<feature type="transmembrane region" description="Helical" evidence="7">
    <location>
        <begin position="41"/>
        <end position="61"/>
    </location>
</feature>
<dbReference type="AlphaFoldDB" id="A0A1G1ZVL1"/>
<name>A0A1G1ZVL1_9BACT</name>
<keyword evidence="3 7" id="KW-0812">Transmembrane</keyword>
<keyword evidence="5 7" id="KW-0472">Membrane</keyword>
<sequence>MKFRALFLRWFLMAVIIFTGLVITIQINGLRWINERDASKLSFVILTLFIGTTFWCGYLSWKLNLLLENRDSLSSERYQKNLRGLELKADHGWFIRTVCAELGMLGTIIGLILGLETVAKIQFDNIENSAQLISLFVKYLATAFVTTGIGLACGTLLLIQLQNLCNKIDTEKRERGRYDKE</sequence>
<evidence type="ECO:0000256" key="2">
    <source>
        <dbReference type="ARBA" id="ARBA00022475"/>
    </source>
</evidence>
<organism evidence="9 10">
    <name type="scientific">Candidatus Harrisonbacteria bacterium RIFCSPLOWO2_02_FULL_41_13b</name>
    <dbReference type="NCBI Taxonomy" id="1798409"/>
    <lineage>
        <taxon>Bacteria</taxon>
        <taxon>Candidatus Harrisoniibacteriota</taxon>
    </lineage>
</organism>
<keyword evidence="6" id="KW-0653">Protein transport</keyword>
<keyword evidence="4 7" id="KW-1133">Transmembrane helix</keyword>
<proteinExistence type="inferred from homology"/>
<reference evidence="9 10" key="1">
    <citation type="journal article" date="2016" name="Nat. Commun.">
        <title>Thousands of microbial genomes shed light on interconnected biogeochemical processes in an aquifer system.</title>
        <authorList>
            <person name="Anantharaman K."/>
            <person name="Brown C.T."/>
            <person name="Hug L.A."/>
            <person name="Sharon I."/>
            <person name="Castelle C.J."/>
            <person name="Probst A.J."/>
            <person name="Thomas B.C."/>
            <person name="Singh A."/>
            <person name="Wilkins M.J."/>
            <person name="Karaoz U."/>
            <person name="Brodie E.L."/>
            <person name="Williams K.H."/>
            <person name="Hubbard S.S."/>
            <person name="Banfield J.F."/>
        </authorList>
    </citation>
    <scope>NUCLEOTIDE SEQUENCE [LARGE SCALE GENOMIC DNA]</scope>
</reference>
<evidence type="ECO:0000256" key="7">
    <source>
        <dbReference type="SAM" id="Phobius"/>
    </source>
</evidence>
<dbReference type="EMBL" id="MHJL01000006">
    <property type="protein sequence ID" value="OGY68156.1"/>
    <property type="molecule type" value="Genomic_DNA"/>
</dbReference>
<comment type="subcellular location">
    <subcellularLocation>
        <location evidence="1">Cell membrane</location>
        <topology evidence="1">Multi-pass membrane protein</topology>
    </subcellularLocation>
    <subcellularLocation>
        <location evidence="6">Membrane</location>
        <topology evidence="6">Multi-pass membrane protein</topology>
    </subcellularLocation>
</comment>
<comment type="similarity">
    <text evidence="6">Belongs to the exbB/tolQ family.</text>
</comment>